<feature type="transmembrane region" description="Helical" evidence="10">
    <location>
        <begin position="299"/>
        <end position="318"/>
    </location>
</feature>
<evidence type="ECO:0000313" key="13">
    <source>
        <dbReference type="Proteomes" id="UP001604277"/>
    </source>
</evidence>
<evidence type="ECO:0000256" key="9">
    <source>
        <dbReference type="SAM" id="MobiDB-lite"/>
    </source>
</evidence>
<feature type="transmembrane region" description="Helical" evidence="10">
    <location>
        <begin position="380"/>
        <end position="404"/>
    </location>
</feature>
<keyword evidence="7 10" id="KW-0472">Membrane</keyword>
<feature type="region of interest" description="Disordered" evidence="9">
    <location>
        <begin position="19"/>
        <end position="40"/>
    </location>
</feature>
<dbReference type="AlphaFoldDB" id="A0ABD1SI21"/>
<dbReference type="FunFam" id="1.20.1740.10:FF:000033">
    <property type="entry name" value="Lysine histidine transporter 1"/>
    <property type="match status" value="1"/>
</dbReference>
<feature type="transmembrane region" description="Helical" evidence="10">
    <location>
        <begin position="212"/>
        <end position="231"/>
    </location>
</feature>
<keyword evidence="2" id="KW-0813">Transport</keyword>
<evidence type="ECO:0000256" key="5">
    <source>
        <dbReference type="ARBA" id="ARBA00022970"/>
    </source>
</evidence>
<evidence type="ECO:0000256" key="7">
    <source>
        <dbReference type="ARBA" id="ARBA00023136"/>
    </source>
</evidence>
<evidence type="ECO:0000259" key="11">
    <source>
        <dbReference type="Pfam" id="PF01490"/>
    </source>
</evidence>
<accession>A0ABD1SI21</accession>
<comment type="subcellular location">
    <subcellularLocation>
        <location evidence="1">Cell membrane</location>
        <topology evidence="1">Multi-pass membrane protein</topology>
    </subcellularLocation>
</comment>
<keyword evidence="5" id="KW-0029">Amino-acid transport</keyword>
<evidence type="ECO:0000256" key="10">
    <source>
        <dbReference type="SAM" id="Phobius"/>
    </source>
</evidence>
<comment type="caution">
    <text evidence="12">The sequence shown here is derived from an EMBL/GenBank/DDBJ whole genome shotgun (WGS) entry which is preliminary data.</text>
</comment>
<name>A0ABD1SI21_9LAMI</name>
<proteinExistence type="inferred from homology"/>
<comment type="similarity">
    <text evidence="8">Belongs to the amino acid/polyamine transporter 2 family. Amino acid/auxin permease (AAAP) (TC 2.A.18.2) subfamily.</text>
</comment>
<feature type="transmembrane region" description="Helical" evidence="10">
    <location>
        <begin position="410"/>
        <end position="431"/>
    </location>
</feature>
<protein>
    <submittedName>
        <fullName evidence="12">Lysine histidine transporter 1</fullName>
    </submittedName>
</protein>
<dbReference type="Pfam" id="PF01490">
    <property type="entry name" value="Aa_trans"/>
    <property type="match status" value="1"/>
</dbReference>
<feature type="transmembrane region" description="Helical" evidence="10">
    <location>
        <begin position="145"/>
        <end position="168"/>
    </location>
</feature>
<dbReference type="Gene3D" id="1.20.1740.10">
    <property type="entry name" value="Amino acid/polyamine transporter I"/>
    <property type="match status" value="1"/>
</dbReference>
<keyword evidence="6 10" id="KW-1133">Transmembrane helix</keyword>
<gene>
    <name evidence="12" type="ORF">Fot_34208</name>
</gene>
<organism evidence="12 13">
    <name type="scientific">Forsythia ovata</name>
    <dbReference type="NCBI Taxonomy" id="205694"/>
    <lineage>
        <taxon>Eukaryota</taxon>
        <taxon>Viridiplantae</taxon>
        <taxon>Streptophyta</taxon>
        <taxon>Embryophyta</taxon>
        <taxon>Tracheophyta</taxon>
        <taxon>Spermatophyta</taxon>
        <taxon>Magnoliopsida</taxon>
        <taxon>eudicotyledons</taxon>
        <taxon>Gunneridae</taxon>
        <taxon>Pentapetalae</taxon>
        <taxon>asterids</taxon>
        <taxon>lamiids</taxon>
        <taxon>Lamiales</taxon>
        <taxon>Oleaceae</taxon>
        <taxon>Forsythieae</taxon>
        <taxon>Forsythia</taxon>
    </lineage>
</organism>
<dbReference type="GO" id="GO:0015171">
    <property type="term" value="F:amino acid transmembrane transporter activity"/>
    <property type="evidence" value="ECO:0007669"/>
    <property type="project" value="UniProtKB-ARBA"/>
</dbReference>
<reference evidence="13" key="1">
    <citation type="submission" date="2024-07" db="EMBL/GenBank/DDBJ databases">
        <title>Two chromosome-level genome assemblies of Korean endemic species Abeliophyllum distichum and Forsythia ovata (Oleaceae).</title>
        <authorList>
            <person name="Jang H."/>
        </authorList>
    </citation>
    <scope>NUCLEOTIDE SEQUENCE [LARGE SCALE GENOMIC DNA]</scope>
</reference>
<dbReference type="EMBL" id="JBFOLJ010000010">
    <property type="protein sequence ID" value="KAL2500360.1"/>
    <property type="molecule type" value="Genomic_DNA"/>
</dbReference>
<evidence type="ECO:0000256" key="2">
    <source>
        <dbReference type="ARBA" id="ARBA00022448"/>
    </source>
</evidence>
<keyword evidence="3" id="KW-1003">Cell membrane</keyword>
<feature type="transmembrane region" description="Helical" evidence="10">
    <location>
        <begin position="338"/>
        <end position="359"/>
    </location>
</feature>
<dbReference type="PANTHER" id="PTHR48017">
    <property type="entry name" value="OS05G0424000 PROTEIN-RELATED"/>
    <property type="match status" value="1"/>
</dbReference>
<evidence type="ECO:0000256" key="1">
    <source>
        <dbReference type="ARBA" id="ARBA00004651"/>
    </source>
</evidence>
<feature type="transmembrane region" description="Helical" evidence="10">
    <location>
        <begin position="95"/>
        <end position="116"/>
    </location>
</feature>
<sequence>MLVFTPCFKEYLHGKAMETNRQHDDSTSIPTSTTPNGNSHLLSKNAYKLAEEKAIDDWLPITSSRNAKWWYSAFHNVTAMVGAGVLSLPYAMAALGWGPGVVVLIISWIITLYTLWQMVEMHEMVPGKRFDRYHELGQYAFGEKLGLYIVVPQQLIVEVSVSIVYMVTGGQSLKKFHETVCGSCTHIKTTYFIIIFASVHFVLSHLPNFNSISGVSLAAAVMSLTYSTIAWTASLHKGIQPGVEYGYPASSRAGTVFDFFTALGDVAFAYAGHNVVLEIQATIPSTPEKPSKKPMWKGVLVAYFVVSLCYFPVALIGYRMFGNKVQDNILLSLEKPAWLIAAANMFVVIHVIGSYQIYAMPVFDMIETVLVKKLHFKPSFILRFISRNIYVAFTMFVAITFPFFGGLLGFFGGFAFAPTTYFLPCVMWLAIYKPKKFGLSWFTNWVCEANSFLRVLYCYWVYCACLMDLFSPDVHHIWPSFDDIITYWRAKKHHTASERL</sequence>
<evidence type="ECO:0000256" key="6">
    <source>
        <dbReference type="ARBA" id="ARBA00022989"/>
    </source>
</evidence>
<keyword evidence="4 10" id="KW-0812">Transmembrane</keyword>
<dbReference type="InterPro" id="IPR013057">
    <property type="entry name" value="AA_transpt_TM"/>
</dbReference>
<evidence type="ECO:0000256" key="4">
    <source>
        <dbReference type="ARBA" id="ARBA00022692"/>
    </source>
</evidence>
<feature type="compositionally biased region" description="Low complexity" evidence="9">
    <location>
        <begin position="27"/>
        <end position="39"/>
    </location>
</feature>
<evidence type="ECO:0000313" key="12">
    <source>
        <dbReference type="EMBL" id="KAL2500360.1"/>
    </source>
</evidence>
<evidence type="ECO:0000256" key="3">
    <source>
        <dbReference type="ARBA" id="ARBA00022475"/>
    </source>
</evidence>
<dbReference type="Proteomes" id="UP001604277">
    <property type="component" value="Unassembled WGS sequence"/>
</dbReference>
<feature type="transmembrane region" description="Helical" evidence="10">
    <location>
        <begin position="69"/>
        <end position="88"/>
    </location>
</feature>
<dbReference type="GO" id="GO:0005886">
    <property type="term" value="C:plasma membrane"/>
    <property type="evidence" value="ECO:0007669"/>
    <property type="project" value="UniProtKB-SubCell"/>
</dbReference>
<keyword evidence="13" id="KW-1185">Reference proteome</keyword>
<feature type="transmembrane region" description="Helical" evidence="10">
    <location>
        <begin position="189"/>
        <end position="206"/>
    </location>
</feature>
<evidence type="ECO:0000256" key="8">
    <source>
        <dbReference type="ARBA" id="ARBA00061463"/>
    </source>
</evidence>
<feature type="domain" description="Amino acid transporter transmembrane" evidence="11">
    <location>
        <begin position="66"/>
        <end position="461"/>
    </location>
</feature>